<dbReference type="EMBL" id="BX569691">
    <property type="protein sequence ID" value="CAE07552.1"/>
    <property type="molecule type" value="Genomic_DNA"/>
</dbReference>
<feature type="transmembrane region" description="Helical" evidence="6">
    <location>
        <begin position="38"/>
        <end position="57"/>
    </location>
</feature>
<reference evidence="8 9" key="1">
    <citation type="journal article" date="2003" name="Nature">
        <title>The genome of a motile marine Synechococcus.</title>
        <authorList>
            <person name="Palenik B."/>
            <person name="Brahamsha B."/>
            <person name="Larimer F."/>
            <person name="Land M."/>
            <person name="Hauser L."/>
            <person name="Chain P."/>
            <person name="Lamerdin J."/>
            <person name="Regala W."/>
            <person name="Allen E.A."/>
            <person name="McCarren J."/>
            <person name="Paulsen I."/>
            <person name="Dufresne A."/>
            <person name="Partensky F."/>
            <person name="Webb E."/>
            <person name="Waterbury J."/>
        </authorList>
    </citation>
    <scope>NUCLEOTIDE SEQUENCE [LARGE SCALE GENOMIC DNA]</scope>
    <source>
        <strain evidence="8 9">WH8102</strain>
    </source>
</reference>
<keyword evidence="5 6" id="KW-0472">Membrane</keyword>
<feature type="transmembrane region" description="Helical" evidence="6">
    <location>
        <begin position="258"/>
        <end position="277"/>
    </location>
</feature>
<feature type="transmembrane region" description="Helical" evidence="6">
    <location>
        <begin position="117"/>
        <end position="133"/>
    </location>
</feature>
<evidence type="ECO:0000313" key="8">
    <source>
        <dbReference type="EMBL" id="CAE07552.1"/>
    </source>
</evidence>
<dbReference type="Proteomes" id="UP000001422">
    <property type="component" value="Chromosome"/>
</dbReference>
<evidence type="ECO:0000259" key="7">
    <source>
        <dbReference type="Pfam" id="PF00892"/>
    </source>
</evidence>
<dbReference type="SUPFAM" id="SSF103481">
    <property type="entry name" value="Multidrug resistance efflux transporter EmrE"/>
    <property type="match status" value="2"/>
</dbReference>
<accession>Q7U7E8</accession>
<evidence type="ECO:0000256" key="1">
    <source>
        <dbReference type="ARBA" id="ARBA00004141"/>
    </source>
</evidence>
<keyword evidence="4 6" id="KW-1133">Transmembrane helix</keyword>
<comment type="subcellular location">
    <subcellularLocation>
        <location evidence="1">Membrane</location>
        <topology evidence="1">Multi-pass membrane protein</topology>
    </subcellularLocation>
</comment>
<dbReference type="STRING" id="84588.SYNW1037"/>
<dbReference type="GO" id="GO:0016020">
    <property type="term" value="C:membrane"/>
    <property type="evidence" value="ECO:0007669"/>
    <property type="project" value="UniProtKB-SubCell"/>
</dbReference>
<dbReference type="PANTHER" id="PTHR22911:SF6">
    <property type="entry name" value="SOLUTE CARRIER FAMILY 35 MEMBER G1"/>
    <property type="match status" value="1"/>
</dbReference>
<feature type="transmembrane region" description="Helical" evidence="6">
    <location>
        <begin position="92"/>
        <end position="110"/>
    </location>
</feature>
<evidence type="ECO:0000256" key="5">
    <source>
        <dbReference type="ARBA" id="ARBA00023136"/>
    </source>
</evidence>
<feature type="transmembrane region" description="Helical" evidence="6">
    <location>
        <begin position="64"/>
        <end position="86"/>
    </location>
</feature>
<dbReference type="PANTHER" id="PTHR22911">
    <property type="entry name" value="ACYL-MALONYL CONDENSING ENZYME-RELATED"/>
    <property type="match status" value="1"/>
</dbReference>
<feature type="transmembrane region" description="Helical" evidence="6">
    <location>
        <begin position="145"/>
        <end position="166"/>
    </location>
</feature>
<dbReference type="Pfam" id="PF00892">
    <property type="entry name" value="EamA"/>
    <property type="match status" value="2"/>
</dbReference>
<organism evidence="8 9">
    <name type="scientific">Parasynechococcus marenigrum (strain WH8102)</name>
    <dbReference type="NCBI Taxonomy" id="84588"/>
    <lineage>
        <taxon>Bacteria</taxon>
        <taxon>Bacillati</taxon>
        <taxon>Cyanobacteriota</taxon>
        <taxon>Cyanophyceae</taxon>
        <taxon>Synechococcales</taxon>
        <taxon>Prochlorococcaceae</taxon>
        <taxon>Parasynechococcus</taxon>
        <taxon>Parasynechococcus marenigrum</taxon>
    </lineage>
</organism>
<gene>
    <name evidence="8" type="ordered locus">SYNW1037</name>
</gene>
<evidence type="ECO:0000313" key="9">
    <source>
        <dbReference type="Proteomes" id="UP000001422"/>
    </source>
</evidence>
<feature type="transmembrane region" description="Helical" evidence="6">
    <location>
        <begin position="178"/>
        <end position="200"/>
    </location>
</feature>
<sequence length="282" mass="30100">MQGARALVLSSLAFSLMTVCVKQLGGRIPVSEIVLVRSVVSIALTGTAMALGGVSPLGNNRRLLLLRGICGSVALLCFFEAITALPLASATVLQYTYPTFTAAAAWLLLGERLRRRIGLAVLLGWIGVVFVIQPEWLGAGQNGLALRPVLTALGGALFTALAYVCVRRLSTKEHPLVIILYFPLVSIPLTLLMVLHSGVWPSAVDWIWLLGVGVLTQLGQIWVTKGLSCLPAARATSLNYVQVLFAASWGWIWFNESITAFTCVGAALVLGASFISLSSRQP</sequence>
<keyword evidence="3 6" id="KW-0812">Transmembrane</keyword>
<protein>
    <submittedName>
        <fullName evidence="8">Membrane protein</fullName>
    </submittedName>
</protein>
<evidence type="ECO:0000256" key="6">
    <source>
        <dbReference type="SAM" id="Phobius"/>
    </source>
</evidence>
<dbReference type="InterPro" id="IPR037185">
    <property type="entry name" value="EmrE-like"/>
</dbReference>
<dbReference type="KEGG" id="syw:SYNW1037"/>
<feature type="transmembrane region" description="Helical" evidence="6">
    <location>
        <begin position="235"/>
        <end position="252"/>
    </location>
</feature>
<proteinExistence type="inferred from homology"/>
<dbReference type="eggNOG" id="COG0697">
    <property type="taxonomic scope" value="Bacteria"/>
</dbReference>
<dbReference type="HOGENOM" id="CLU_032828_0_1_3"/>
<feature type="domain" description="EamA" evidence="7">
    <location>
        <begin position="149"/>
        <end position="276"/>
    </location>
</feature>
<comment type="similarity">
    <text evidence="2">Belongs to the EamA transporter family.</text>
</comment>
<feature type="domain" description="EamA" evidence="7">
    <location>
        <begin position="5"/>
        <end position="132"/>
    </location>
</feature>
<name>Q7U7E8_PARMW</name>
<evidence type="ECO:0000256" key="4">
    <source>
        <dbReference type="ARBA" id="ARBA00022989"/>
    </source>
</evidence>
<dbReference type="AlphaFoldDB" id="Q7U7E8"/>
<evidence type="ECO:0000256" key="2">
    <source>
        <dbReference type="ARBA" id="ARBA00007362"/>
    </source>
</evidence>
<feature type="transmembrane region" description="Helical" evidence="6">
    <location>
        <begin position="206"/>
        <end position="223"/>
    </location>
</feature>
<keyword evidence="9" id="KW-1185">Reference proteome</keyword>
<evidence type="ECO:0000256" key="3">
    <source>
        <dbReference type="ARBA" id="ARBA00022692"/>
    </source>
</evidence>
<dbReference type="InterPro" id="IPR000620">
    <property type="entry name" value="EamA_dom"/>
</dbReference>